<keyword evidence="5" id="KW-0949">S-adenosyl-L-methionine</keyword>
<gene>
    <name evidence="7" type="ORF">ASZ90_011743</name>
</gene>
<evidence type="ECO:0000256" key="3">
    <source>
        <dbReference type="ARBA" id="ARBA00022603"/>
    </source>
</evidence>
<dbReference type="GO" id="GO:0008276">
    <property type="term" value="F:protein methyltransferase activity"/>
    <property type="evidence" value="ECO:0007669"/>
    <property type="project" value="InterPro"/>
</dbReference>
<dbReference type="SUPFAM" id="SSF53790">
    <property type="entry name" value="Tetrapyrrole methylase"/>
    <property type="match status" value="1"/>
</dbReference>
<dbReference type="GO" id="GO:0032259">
    <property type="term" value="P:methylation"/>
    <property type="evidence" value="ECO:0007669"/>
    <property type="project" value="UniProtKB-KW"/>
</dbReference>
<keyword evidence="2" id="KW-0169">Cobalamin biosynthesis</keyword>
<dbReference type="EMBL" id="LNQE01001375">
    <property type="protein sequence ID" value="KUG18507.1"/>
    <property type="molecule type" value="Genomic_DNA"/>
</dbReference>
<accession>A0A0W8FCB2</accession>
<sequence length="190" mass="20401">MIIVGVGIGPGMMTQEAGEAIGRARLIYGSKRSIDLAREYIDPDCIVREIEDYKRLSSLPEEAVVLSTGDPMLSGLGYLPGRVIPGISSLQVACARLKISELDVVPITVHGRRMDPEAIASELSRNKSVFLLTDDSTDLEGVCRLLEERGLARSVLALTDLGYPQERIERGSTASPPQAPGLSCVLIGPL</sequence>
<proteinExistence type="predicted"/>
<dbReference type="PANTHER" id="PTHR43182:SF1">
    <property type="entry name" value="COBALT-PRECORRIN-7 C(5)-METHYLTRANSFERASE"/>
    <property type="match status" value="1"/>
</dbReference>
<keyword evidence="3 7" id="KW-0489">Methyltransferase</keyword>
<evidence type="ECO:0000256" key="4">
    <source>
        <dbReference type="ARBA" id="ARBA00022679"/>
    </source>
</evidence>
<dbReference type="UniPathway" id="UPA00148"/>
<dbReference type="GO" id="GO:0009236">
    <property type="term" value="P:cobalamin biosynthetic process"/>
    <property type="evidence" value="ECO:0007669"/>
    <property type="project" value="UniProtKB-UniPathway"/>
</dbReference>
<dbReference type="NCBIfam" id="NF004461">
    <property type="entry name" value="PRK05787.2-4"/>
    <property type="match status" value="1"/>
</dbReference>
<comment type="caution">
    <text evidence="7">The sequence shown here is derived from an EMBL/GenBank/DDBJ whole genome shotgun (WGS) entry which is preliminary data.</text>
</comment>
<protein>
    <submittedName>
        <fullName evidence="7">Cobalt-precorrin-6y c5-methyltransferase</fullName>
    </submittedName>
</protein>
<dbReference type="InterPro" id="IPR035996">
    <property type="entry name" value="4pyrrol_Methylase_sf"/>
</dbReference>
<name>A0A0W8FCB2_9ZZZZ</name>
<evidence type="ECO:0000313" key="7">
    <source>
        <dbReference type="EMBL" id="KUG18507.1"/>
    </source>
</evidence>
<reference evidence="7" key="1">
    <citation type="journal article" date="2015" name="Proc. Natl. Acad. Sci. U.S.A.">
        <title>Networks of energetic and metabolic interactions define dynamics in microbial communities.</title>
        <authorList>
            <person name="Embree M."/>
            <person name="Liu J.K."/>
            <person name="Al-Bassam M.M."/>
            <person name="Zengler K."/>
        </authorList>
    </citation>
    <scope>NUCLEOTIDE SEQUENCE</scope>
</reference>
<dbReference type="InterPro" id="IPR012818">
    <property type="entry name" value="CbiE"/>
</dbReference>
<evidence type="ECO:0000256" key="1">
    <source>
        <dbReference type="ARBA" id="ARBA00004953"/>
    </source>
</evidence>
<dbReference type="NCBIfam" id="TIGR02467">
    <property type="entry name" value="CbiE"/>
    <property type="match status" value="1"/>
</dbReference>
<dbReference type="InterPro" id="IPR050714">
    <property type="entry name" value="Cobalamin_biosynth_MTase"/>
</dbReference>
<dbReference type="PANTHER" id="PTHR43182">
    <property type="entry name" value="COBALT-PRECORRIN-6B C(15)-METHYLTRANSFERASE (DECARBOXYLATING)"/>
    <property type="match status" value="1"/>
</dbReference>
<evidence type="ECO:0000256" key="2">
    <source>
        <dbReference type="ARBA" id="ARBA00022573"/>
    </source>
</evidence>
<dbReference type="Gene3D" id="3.40.1010.10">
    <property type="entry name" value="Cobalt-precorrin-4 Transmethylase, Domain 1"/>
    <property type="match status" value="1"/>
</dbReference>
<dbReference type="Pfam" id="PF00590">
    <property type="entry name" value="TP_methylase"/>
    <property type="match status" value="1"/>
</dbReference>
<keyword evidence="4 7" id="KW-0808">Transferase</keyword>
<comment type="pathway">
    <text evidence="1">Cofactor biosynthesis; adenosylcobalamin biosynthesis.</text>
</comment>
<evidence type="ECO:0000256" key="5">
    <source>
        <dbReference type="ARBA" id="ARBA00022691"/>
    </source>
</evidence>
<dbReference type="InterPro" id="IPR000878">
    <property type="entry name" value="4pyrrol_Mease"/>
</dbReference>
<feature type="domain" description="Tetrapyrrole methylase" evidence="6">
    <location>
        <begin position="3"/>
        <end position="174"/>
    </location>
</feature>
<dbReference type="AlphaFoldDB" id="A0A0W8FCB2"/>
<evidence type="ECO:0000259" key="6">
    <source>
        <dbReference type="Pfam" id="PF00590"/>
    </source>
</evidence>
<organism evidence="7">
    <name type="scientific">hydrocarbon metagenome</name>
    <dbReference type="NCBI Taxonomy" id="938273"/>
    <lineage>
        <taxon>unclassified sequences</taxon>
        <taxon>metagenomes</taxon>
        <taxon>ecological metagenomes</taxon>
    </lineage>
</organism>
<dbReference type="CDD" id="cd11644">
    <property type="entry name" value="Precorrin-6Y-MT"/>
    <property type="match status" value="1"/>
</dbReference>
<dbReference type="InterPro" id="IPR014777">
    <property type="entry name" value="4pyrrole_Mease_sub1"/>
</dbReference>